<comment type="caution">
    <text evidence="3">The sequence shown here is derived from an EMBL/GenBank/DDBJ whole genome shotgun (WGS) entry which is preliminary data.</text>
</comment>
<keyword evidence="4" id="KW-1185">Reference proteome</keyword>
<organism evidence="3 4">
    <name type="scientific">Mycena pura</name>
    <dbReference type="NCBI Taxonomy" id="153505"/>
    <lineage>
        <taxon>Eukaryota</taxon>
        <taxon>Fungi</taxon>
        <taxon>Dikarya</taxon>
        <taxon>Basidiomycota</taxon>
        <taxon>Agaricomycotina</taxon>
        <taxon>Agaricomycetes</taxon>
        <taxon>Agaricomycetidae</taxon>
        <taxon>Agaricales</taxon>
        <taxon>Marasmiineae</taxon>
        <taxon>Mycenaceae</taxon>
        <taxon>Mycena</taxon>
    </lineage>
</organism>
<feature type="chain" id="PRO_5041967263" evidence="2">
    <location>
        <begin position="38"/>
        <end position="108"/>
    </location>
</feature>
<name>A0AAD6YQS4_9AGAR</name>
<evidence type="ECO:0000256" key="1">
    <source>
        <dbReference type="SAM" id="MobiDB-lite"/>
    </source>
</evidence>
<keyword evidence="2" id="KW-0732">Signal</keyword>
<accession>A0AAD6YQS4</accession>
<evidence type="ECO:0000313" key="4">
    <source>
        <dbReference type="Proteomes" id="UP001219525"/>
    </source>
</evidence>
<feature type="region of interest" description="Disordered" evidence="1">
    <location>
        <begin position="53"/>
        <end position="108"/>
    </location>
</feature>
<evidence type="ECO:0000313" key="3">
    <source>
        <dbReference type="EMBL" id="KAJ7225941.1"/>
    </source>
</evidence>
<dbReference type="Proteomes" id="UP001219525">
    <property type="component" value="Unassembled WGS sequence"/>
</dbReference>
<dbReference type="EMBL" id="JARJCW010000004">
    <property type="protein sequence ID" value="KAJ7225941.1"/>
    <property type="molecule type" value="Genomic_DNA"/>
</dbReference>
<sequence length="108" mass="12491">MVKSHTGPSHPPASPHNSIMHLRWSLTVLSLLAVALAAALPIVEPELAVRDGLSDRGWRRDGSNNRDWRRDGSNNRDWRRDGSNNRDWRRDGSNNRDWRRDGSNNRDW</sequence>
<proteinExistence type="predicted"/>
<feature type="signal peptide" evidence="2">
    <location>
        <begin position="1"/>
        <end position="37"/>
    </location>
</feature>
<evidence type="ECO:0000256" key="2">
    <source>
        <dbReference type="SAM" id="SignalP"/>
    </source>
</evidence>
<dbReference type="AlphaFoldDB" id="A0AAD6YQS4"/>
<reference evidence="3" key="1">
    <citation type="submission" date="2023-03" db="EMBL/GenBank/DDBJ databases">
        <title>Massive genome expansion in bonnet fungi (Mycena s.s.) driven by repeated elements and novel gene families across ecological guilds.</title>
        <authorList>
            <consortium name="Lawrence Berkeley National Laboratory"/>
            <person name="Harder C.B."/>
            <person name="Miyauchi S."/>
            <person name="Viragh M."/>
            <person name="Kuo A."/>
            <person name="Thoen E."/>
            <person name="Andreopoulos B."/>
            <person name="Lu D."/>
            <person name="Skrede I."/>
            <person name="Drula E."/>
            <person name="Henrissat B."/>
            <person name="Morin E."/>
            <person name="Kohler A."/>
            <person name="Barry K."/>
            <person name="LaButti K."/>
            <person name="Morin E."/>
            <person name="Salamov A."/>
            <person name="Lipzen A."/>
            <person name="Mereny Z."/>
            <person name="Hegedus B."/>
            <person name="Baldrian P."/>
            <person name="Stursova M."/>
            <person name="Weitz H."/>
            <person name="Taylor A."/>
            <person name="Grigoriev I.V."/>
            <person name="Nagy L.G."/>
            <person name="Martin F."/>
            <person name="Kauserud H."/>
        </authorList>
    </citation>
    <scope>NUCLEOTIDE SEQUENCE</scope>
    <source>
        <strain evidence="3">9144</strain>
    </source>
</reference>
<protein>
    <submittedName>
        <fullName evidence="3">Uncharacterized protein</fullName>
    </submittedName>
</protein>
<gene>
    <name evidence="3" type="ORF">GGX14DRAFT_490383</name>
</gene>